<evidence type="ECO:0000256" key="1">
    <source>
        <dbReference type="ARBA" id="ARBA00022481"/>
    </source>
</evidence>
<dbReference type="EMBL" id="SHKW01000001">
    <property type="protein sequence ID" value="RZU43412.1"/>
    <property type="molecule type" value="Genomic_DNA"/>
</dbReference>
<gene>
    <name evidence="3" type="ORF">BDD14_5071</name>
</gene>
<dbReference type="SUPFAM" id="SSF54523">
    <property type="entry name" value="Pili subunits"/>
    <property type="match status" value="1"/>
</dbReference>
<keyword evidence="2" id="KW-0472">Membrane</keyword>
<dbReference type="GO" id="GO:0015628">
    <property type="term" value="P:protein secretion by the type II secretion system"/>
    <property type="evidence" value="ECO:0007669"/>
    <property type="project" value="InterPro"/>
</dbReference>
<keyword evidence="4" id="KW-1185">Reference proteome</keyword>
<dbReference type="Pfam" id="PF07963">
    <property type="entry name" value="N_methyl"/>
    <property type="match status" value="1"/>
</dbReference>
<evidence type="ECO:0000313" key="3">
    <source>
        <dbReference type="EMBL" id="RZU43412.1"/>
    </source>
</evidence>
<dbReference type="AlphaFoldDB" id="A0A4Q7YZJ9"/>
<reference evidence="3 4" key="1">
    <citation type="submission" date="2019-02" db="EMBL/GenBank/DDBJ databases">
        <title>Genomic Encyclopedia of Archaeal and Bacterial Type Strains, Phase II (KMG-II): from individual species to whole genera.</title>
        <authorList>
            <person name="Goeker M."/>
        </authorList>
    </citation>
    <scope>NUCLEOTIDE SEQUENCE [LARGE SCALE GENOMIC DNA]</scope>
    <source>
        <strain evidence="3 4">DSM 18101</strain>
    </source>
</reference>
<evidence type="ECO:0000256" key="2">
    <source>
        <dbReference type="SAM" id="Phobius"/>
    </source>
</evidence>
<evidence type="ECO:0000313" key="4">
    <source>
        <dbReference type="Proteomes" id="UP000292958"/>
    </source>
</evidence>
<dbReference type="RefSeq" id="WP_130421954.1">
    <property type="nucleotide sequence ID" value="NZ_SHKW01000001.1"/>
</dbReference>
<comment type="caution">
    <text evidence="3">The sequence shown here is derived from an EMBL/GenBank/DDBJ whole genome shotgun (WGS) entry which is preliminary data.</text>
</comment>
<protein>
    <submittedName>
        <fullName evidence="3">Type II secretion system protein G (GspG)</fullName>
    </submittedName>
</protein>
<dbReference type="PANTHER" id="PTHR30093">
    <property type="entry name" value="GENERAL SECRETION PATHWAY PROTEIN G"/>
    <property type="match status" value="1"/>
</dbReference>
<dbReference type="InterPro" id="IPR000983">
    <property type="entry name" value="Bac_GSPG_pilin"/>
</dbReference>
<organism evidence="3 4">
    <name type="scientific">Edaphobacter modestus</name>
    <dbReference type="NCBI Taxonomy" id="388466"/>
    <lineage>
        <taxon>Bacteria</taxon>
        <taxon>Pseudomonadati</taxon>
        <taxon>Acidobacteriota</taxon>
        <taxon>Terriglobia</taxon>
        <taxon>Terriglobales</taxon>
        <taxon>Acidobacteriaceae</taxon>
        <taxon>Edaphobacter</taxon>
    </lineage>
</organism>
<proteinExistence type="predicted"/>
<feature type="transmembrane region" description="Helical" evidence="2">
    <location>
        <begin position="21"/>
        <end position="40"/>
    </location>
</feature>
<dbReference type="PRINTS" id="PR00813">
    <property type="entry name" value="BCTERIALGSPG"/>
</dbReference>
<name>A0A4Q7YZJ9_9BACT</name>
<accession>A0A4Q7YZJ9</accession>
<dbReference type="InterPro" id="IPR012902">
    <property type="entry name" value="N_methyl_site"/>
</dbReference>
<keyword evidence="1" id="KW-0488">Methylation</keyword>
<dbReference type="PANTHER" id="PTHR30093:SF47">
    <property type="entry name" value="TYPE IV PILUS NON-CORE MINOR PILIN PILE"/>
    <property type="match status" value="1"/>
</dbReference>
<dbReference type="Gene3D" id="3.30.700.10">
    <property type="entry name" value="Glycoprotein, Type 4 Pilin"/>
    <property type="match status" value="1"/>
</dbReference>
<sequence length="138" mass="15138">MVASTPTRASRLEQGFTLIELMIVMVIIGLLAAIAVPMYVQSVRHAREAVLKEDLRTLRGAIDAYTVDKQKAPQSLDDLVEAGYIKTMPKDPFTNRTDTWIPAQDDTLQSIDQTQAGINDVHSGAQEVGSDGTTYSSW</sequence>
<dbReference type="InterPro" id="IPR045584">
    <property type="entry name" value="Pilin-like"/>
</dbReference>
<keyword evidence="2" id="KW-0812">Transmembrane</keyword>
<dbReference type="GO" id="GO:0015627">
    <property type="term" value="C:type II protein secretion system complex"/>
    <property type="evidence" value="ECO:0007669"/>
    <property type="project" value="InterPro"/>
</dbReference>
<dbReference type="NCBIfam" id="TIGR02532">
    <property type="entry name" value="IV_pilin_GFxxxE"/>
    <property type="match status" value="1"/>
</dbReference>
<dbReference type="Proteomes" id="UP000292958">
    <property type="component" value="Unassembled WGS sequence"/>
</dbReference>
<dbReference type="OrthoDB" id="9795612at2"/>
<dbReference type="PROSITE" id="PS00409">
    <property type="entry name" value="PROKAR_NTER_METHYL"/>
    <property type="match status" value="1"/>
</dbReference>
<keyword evidence="2" id="KW-1133">Transmembrane helix</keyword>